<feature type="chain" id="PRO_5040176114" evidence="4">
    <location>
        <begin position="24"/>
        <end position="562"/>
    </location>
</feature>
<feature type="signal peptide" evidence="4">
    <location>
        <begin position="1"/>
        <end position="23"/>
    </location>
</feature>
<dbReference type="EMBL" id="OU895877">
    <property type="protein sequence ID" value="CAG9797882.1"/>
    <property type="molecule type" value="Genomic_DNA"/>
</dbReference>
<evidence type="ECO:0000256" key="1">
    <source>
        <dbReference type="ARBA" id="ARBA00022614"/>
    </source>
</evidence>
<dbReference type="SUPFAM" id="SSF52058">
    <property type="entry name" value="L domain-like"/>
    <property type="match status" value="2"/>
</dbReference>
<protein>
    <submittedName>
        <fullName evidence="5">Uncharacterized protein</fullName>
    </submittedName>
</protein>
<evidence type="ECO:0000313" key="5">
    <source>
        <dbReference type="EMBL" id="CAG9797882.1"/>
    </source>
</evidence>
<dbReference type="FunFam" id="3.80.10.10:FF:001164">
    <property type="entry name" value="GH01279p"/>
    <property type="match status" value="1"/>
</dbReference>
<organism evidence="5 6">
    <name type="scientific">Chironomus riparius</name>
    <dbReference type="NCBI Taxonomy" id="315576"/>
    <lineage>
        <taxon>Eukaryota</taxon>
        <taxon>Metazoa</taxon>
        <taxon>Ecdysozoa</taxon>
        <taxon>Arthropoda</taxon>
        <taxon>Hexapoda</taxon>
        <taxon>Insecta</taxon>
        <taxon>Pterygota</taxon>
        <taxon>Neoptera</taxon>
        <taxon>Endopterygota</taxon>
        <taxon>Diptera</taxon>
        <taxon>Nematocera</taxon>
        <taxon>Chironomoidea</taxon>
        <taxon>Chironomidae</taxon>
        <taxon>Chironominae</taxon>
        <taxon>Chironomus</taxon>
    </lineage>
</organism>
<dbReference type="InterPro" id="IPR001611">
    <property type="entry name" value="Leu-rich_rpt"/>
</dbReference>
<dbReference type="OrthoDB" id="676979at2759"/>
<dbReference type="InterPro" id="IPR026906">
    <property type="entry name" value="LRR_5"/>
</dbReference>
<keyword evidence="3" id="KW-0812">Transmembrane</keyword>
<dbReference type="SMART" id="SM00369">
    <property type="entry name" value="LRR_TYP"/>
    <property type="match status" value="12"/>
</dbReference>
<evidence type="ECO:0000256" key="3">
    <source>
        <dbReference type="SAM" id="Phobius"/>
    </source>
</evidence>
<keyword evidence="3" id="KW-0472">Membrane</keyword>
<sequence>MHRNSTISSILLIQLLSAIATEAKYLINVNDSVSLTDCNFDDLQNISLLNSNPHEIVIHNCHLSADLPNALFIRFHKLRILEITESHLKNIGDFAFNGLNELRILNLGRNNITFVRTWTHENLESLHTLDLRRNAITEVHKFAFTRYTKLLKLNLVANHISSLPDELFRSIPLLKHLNLGKNNLKSIDSHTFKHLHKLIHLELKHNEIEFIEDESFVGLTHMKVLHLQDNKLTSFEQELISNMPRLHHLNLSHNLLDEIKDETFEKNEELISLDLSYNKFEAFSTLSFKGLEVLEILNASNNVIENIDNAIFTDLANLKYLDLSNNQITHIRSDKIFSTTQMLKTIKLNDNLLQSIDDAVFSELKLQHLDLSCNNLSSDNFLWSETVEIAYLNLTYNAYTSINSSILENIIVTDFYENPFICDWLAEEIFTSKNVHYGLDYVVKSRHDLFDTTGIECHDRYTHIVRRLIVLEGVTGNGNDDDIETSEDDDLSWKHQKTATSSENFNYRSALLWFLVGSVAGFLSFTIFRCISNTSKVKKKSEANLKVNHENYTSTLDESKIM</sequence>
<keyword evidence="1" id="KW-0433">Leucine-rich repeat</keyword>
<dbReference type="PANTHER" id="PTHR24366:SF96">
    <property type="entry name" value="LEUCINE RICH REPEAT CONTAINING 53"/>
    <property type="match status" value="1"/>
</dbReference>
<reference evidence="5" key="2">
    <citation type="submission" date="2022-10" db="EMBL/GenBank/DDBJ databases">
        <authorList>
            <consortium name="ENA_rothamsted_submissions"/>
            <consortium name="culmorum"/>
            <person name="King R."/>
        </authorList>
    </citation>
    <scope>NUCLEOTIDE SEQUENCE</scope>
</reference>
<proteinExistence type="predicted"/>
<name>A0A9N9RH64_9DIPT</name>
<dbReference type="Gene3D" id="3.80.10.10">
    <property type="entry name" value="Ribonuclease Inhibitor"/>
    <property type="match status" value="3"/>
</dbReference>
<dbReference type="Pfam" id="PF13306">
    <property type="entry name" value="LRR_5"/>
    <property type="match status" value="2"/>
</dbReference>
<keyword evidence="6" id="KW-1185">Reference proteome</keyword>
<dbReference type="PANTHER" id="PTHR24366">
    <property type="entry name" value="IG(IMMUNOGLOBULIN) AND LRR(LEUCINE RICH REPEAT) DOMAINS"/>
    <property type="match status" value="1"/>
</dbReference>
<accession>A0A9N9RH64</accession>
<evidence type="ECO:0000313" key="6">
    <source>
        <dbReference type="Proteomes" id="UP001153620"/>
    </source>
</evidence>
<dbReference type="InterPro" id="IPR032675">
    <property type="entry name" value="LRR_dom_sf"/>
</dbReference>
<dbReference type="InterPro" id="IPR003591">
    <property type="entry name" value="Leu-rich_rpt_typical-subtyp"/>
</dbReference>
<dbReference type="Pfam" id="PF13855">
    <property type="entry name" value="LRR_8"/>
    <property type="match status" value="1"/>
</dbReference>
<dbReference type="PROSITE" id="PS51450">
    <property type="entry name" value="LRR"/>
    <property type="match status" value="5"/>
</dbReference>
<feature type="transmembrane region" description="Helical" evidence="3">
    <location>
        <begin position="510"/>
        <end position="531"/>
    </location>
</feature>
<reference evidence="5" key="1">
    <citation type="submission" date="2022-01" db="EMBL/GenBank/DDBJ databases">
        <authorList>
            <person name="King R."/>
        </authorList>
    </citation>
    <scope>NUCLEOTIDE SEQUENCE</scope>
</reference>
<keyword evidence="3" id="KW-1133">Transmembrane helix</keyword>
<gene>
    <name evidence="5" type="ORF">CHIRRI_LOCUS868</name>
</gene>
<keyword evidence="2" id="KW-0677">Repeat</keyword>
<evidence type="ECO:0000256" key="4">
    <source>
        <dbReference type="SAM" id="SignalP"/>
    </source>
</evidence>
<evidence type="ECO:0000256" key="2">
    <source>
        <dbReference type="ARBA" id="ARBA00022737"/>
    </source>
</evidence>
<dbReference type="Proteomes" id="UP001153620">
    <property type="component" value="Chromosome 1"/>
</dbReference>
<dbReference type="SMART" id="SM00365">
    <property type="entry name" value="LRR_SD22"/>
    <property type="match status" value="4"/>
</dbReference>
<keyword evidence="4" id="KW-0732">Signal</keyword>
<dbReference type="AlphaFoldDB" id="A0A9N9RH64"/>